<dbReference type="CDD" id="cd09917">
    <property type="entry name" value="F-box_SF"/>
    <property type="match status" value="1"/>
</dbReference>
<protein>
    <recommendedName>
        <fullName evidence="1">F-box domain-containing protein</fullName>
    </recommendedName>
</protein>
<dbReference type="AlphaFoldDB" id="A0AAN4ZB20"/>
<name>A0AAN4ZB20_9BILA</name>
<dbReference type="PROSITE" id="PS50181">
    <property type="entry name" value="FBOX"/>
    <property type="match status" value="1"/>
</dbReference>
<dbReference type="InterPro" id="IPR036047">
    <property type="entry name" value="F-box-like_dom_sf"/>
</dbReference>
<gene>
    <name evidence="2" type="ORF">PMAYCL1PPCAC_05981</name>
</gene>
<comment type="caution">
    <text evidence="2">The sequence shown here is derived from an EMBL/GenBank/DDBJ whole genome shotgun (WGS) entry which is preliminary data.</text>
</comment>
<feature type="non-terminal residue" evidence="2">
    <location>
        <position position="1"/>
    </location>
</feature>
<dbReference type="EMBL" id="BTRK01000002">
    <property type="protein sequence ID" value="GMR35786.1"/>
    <property type="molecule type" value="Genomic_DNA"/>
</dbReference>
<accession>A0AAN4ZB20</accession>
<dbReference type="SUPFAM" id="SSF81383">
    <property type="entry name" value="F-box domain"/>
    <property type="match status" value="1"/>
</dbReference>
<organism evidence="2 3">
    <name type="scientific">Pristionchus mayeri</name>
    <dbReference type="NCBI Taxonomy" id="1317129"/>
    <lineage>
        <taxon>Eukaryota</taxon>
        <taxon>Metazoa</taxon>
        <taxon>Ecdysozoa</taxon>
        <taxon>Nematoda</taxon>
        <taxon>Chromadorea</taxon>
        <taxon>Rhabditida</taxon>
        <taxon>Rhabditina</taxon>
        <taxon>Diplogasteromorpha</taxon>
        <taxon>Diplogasteroidea</taxon>
        <taxon>Neodiplogasteridae</taxon>
        <taxon>Pristionchus</taxon>
    </lineage>
</organism>
<proteinExistence type="predicted"/>
<dbReference type="InterPro" id="IPR001810">
    <property type="entry name" value="F-box_dom"/>
</dbReference>
<dbReference type="Pfam" id="PF00646">
    <property type="entry name" value="F-box"/>
    <property type="match status" value="1"/>
</dbReference>
<feature type="domain" description="F-box" evidence="1">
    <location>
        <begin position="1"/>
        <end position="51"/>
    </location>
</feature>
<dbReference type="SMART" id="SM00256">
    <property type="entry name" value="FBOX"/>
    <property type="match status" value="1"/>
</dbReference>
<evidence type="ECO:0000259" key="1">
    <source>
        <dbReference type="PROSITE" id="PS50181"/>
    </source>
</evidence>
<evidence type="ECO:0000313" key="2">
    <source>
        <dbReference type="EMBL" id="GMR35786.1"/>
    </source>
</evidence>
<feature type="non-terminal residue" evidence="2">
    <location>
        <position position="101"/>
    </location>
</feature>
<reference evidence="3" key="1">
    <citation type="submission" date="2022-10" db="EMBL/GenBank/DDBJ databases">
        <title>Genome assembly of Pristionchus species.</title>
        <authorList>
            <person name="Yoshida K."/>
            <person name="Sommer R.J."/>
        </authorList>
    </citation>
    <scope>NUCLEOTIDE SEQUENCE [LARGE SCALE GENOMIC DNA]</scope>
    <source>
        <strain evidence="3">RS5460</strain>
    </source>
</reference>
<dbReference type="Proteomes" id="UP001328107">
    <property type="component" value="Unassembled WGS sequence"/>
</dbReference>
<keyword evidence="3" id="KW-1185">Reference proteome</keyword>
<sequence>QDYISRLNDDCLNNILSKLPRREIHNMSKVSRKMRGMVNNPILDQIKWDRSILVPEEKDGHGFQLSNPENEEYLVYRYAKSRRGERRFIANTLSIFDNQSY</sequence>
<evidence type="ECO:0000313" key="3">
    <source>
        <dbReference type="Proteomes" id="UP001328107"/>
    </source>
</evidence>